<proteinExistence type="predicted"/>
<name>A0A917X425_9ACTN</name>
<accession>A0A917X425</accession>
<dbReference type="Proteomes" id="UP000608890">
    <property type="component" value="Unassembled WGS sequence"/>
</dbReference>
<evidence type="ECO:0000313" key="1">
    <source>
        <dbReference type="EMBL" id="GGM62987.1"/>
    </source>
</evidence>
<reference evidence="1" key="1">
    <citation type="journal article" date="2014" name="Int. J. Syst. Evol. Microbiol.">
        <title>Complete genome sequence of Corynebacterium casei LMG S-19264T (=DSM 44701T), isolated from a smear-ripened cheese.</title>
        <authorList>
            <consortium name="US DOE Joint Genome Institute (JGI-PGF)"/>
            <person name="Walter F."/>
            <person name="Albersmeier A."/>
            <person name="Kalinowski J."/>
            <person name="Ruckert C."/>
        </authorList>
    </citation>
    <scope>NUCLEOTIDE SEQUENCE</scope>
    <source>
        <strain evidence="1">CGMCC 4.7312</strain>
    </source>
</reference>
<evidence type="ECO:0000313" key="2">
    <source>
        <dbReference type="Proteomes" id="UP000608890"/>
    </source>
</evidence>
<sequence length="50" mass="5117">MEADGGGHPAVDAAIQAMANAATLAPADQIAQYEAAYQTLRETLATIDQA</sequence>
<organism evidence="1 2">
    <name type="scientific">Micromonospora sonchi</name>
    <dbReference type="NCBI Taxonomy" id="1763543"/>
    <lineage>
        <taxon>Bacteria</taxon>
        <taxon>Bacillati</taxon>
        <taxon>Actinomycetota</taxon>
        <taxon>Actinomycetes</taxon>
        <taxon>Micromonosporales</taxon>
        <taxon>Micromonosporaceae</taxon>
        <taxon>Micromonospora</taxon>
    </lineage>
</organism>
<reference evidence="1" key="2">
    <citation type="submission" date="2020-09" db="EMBL/GenBank/DDBJ databases">
        <authorList>
            <person name="Sun Q."/>
            <person name="Zhou Y."/>
        </authorList>
    </citation>
    <scope>NUCLEOTIDE SEQUENCE</scope>
    <source>
        <strain evidence="1">CGMCC 4.7312</strain>
    </source>
</reference>
<comment type="caution">
    <text evidence="1">The sequence shown here is derived from an EMBL/GenBank/DDBJ whole genome shotgun (WGS) entry which is preliminary data.</text>
</comment>
<protein>
    <submittedName>
        <fullName evidence="1">Uncharacterized protein</fullName>
    </submittedName>
</protein>
<keyword evidence="2" id="KW-1185">Reference proteome</keyword>
<dbReference type="AlphaFoldDB" id="A0A917X425"/>
<dbReference type="EMBL" id="BMNB01000039">
    <property type="protein sequence ID" value="GGM62987.1"/>
    <property type="molecule type" value="Genomic_DNA"/>
</dbReference>
<gene>
    <name evidence="1" type="ORF">GCM10011608_55300</name>
</gene>